<feature type="domain" description="HTH luxR-type" evidence="5">
    <location>
        <begin position="137"/>
        <end position="202"/>
    </location>
</feature>
<evidence type="ECO:0000256" key="4">
    <source>
        <dbReference type="PROSITE-ProRule" id="PRU00169"/>
    </source>
</evidence>
<dbReference type="PRINTS" id="PR00038">
    <property type="entry name" value="HTHLUXR"/>
</dbReference>
<dbReference type="Pfam" id="PF00196">
    <property type="entry name" value="GerE"/>
    <property type="match status" value="1"/>
</dbReference>
<feature type="modified residue" description="4-aspartylphosphate" evidence="4">
    <location>
        <position position="56"/>
    </location>
</feature>
<dbReference type="SUPFAM" id="SSF52172">
    <property type="entry name" value="CheY-like"/>
    <property type="match status" value="1"/>
</dbReference>
<evidence type="ECO:0000256" key="2">
    <source>
        <dbReference type="ARBA" id="ARBA00023125"/>
    </source>
</evidence>
<dbReference type="EMBL" id="JBHSWE010000001">
    <property type="protein sequence ID" value="MFC6672839.1"/>
    <property type="molecule type" value="Genomic_DNA"/>
</dbReference>
<evidence type="ECO:0000256" key="3">
    <source>
        <dbReference type="ARBA" id="ARBA00023163"/>
    </source>
</evidence>
<dbReference type="InterPro" id="IPR036388">
    <property type="entry name" value="WH-like_DNA-bd_sf"/>
</dbReference>
<dbReference type="PANTHER" id="PTHR44688">
    <property type="entry name" value="DNA-BINDING TRANSCRIPTIONAL ACTIVATOR DEVR_DOSR"/>
    <property type="match status" value="1"/>
</dbReference>
<feature type="domain" description="Response regulatory" evidence="6">
    <location>
        <begin position="7"/>
        <end position="121"/>
    </location>
</feature>
<organism evidence="7 8">
    <name type="scientific">Marinobacterium aestuariivivens</name>
    <dbReference type="NCBI Taxonomy" id="1698799"/>
    <lineage>
        <taxon>Bacteria</taxon>
        <taxon>Pseudomonadati</taxon>
        <taxon>Pseudomonadota</taxon>
        <taxon>Gammaproteobacteria</taxon>
        <taxon>Oceanospirillales</taxon>
        <taxon>Oceanospirillaceae</taxon>
        <taxon>Marinobacterium</taxon>
    </lineage>
</organism>
<reference evidence="8" key="1">
    <citation type="journal article" date="2019" name="Int. J. Syst. Evol. Microbiol.">
        <title>The Global Catalogue of Microorganisms (GCM) 10K type strain sequencing project: providing services to taxonomists for standard genome sequencing and annotation.</title>
        <authorList>
            <consortium name="The Broad Institute Genomics Platform"/>
            <consortium name="The Broad Institute Genome Sequencing Center for Infectious Disease"/>
            <person name="Wu L."/>
            <person name="Ma J."/>
        </authorList>
    </citation>
    <scope>NUCLEOTIDE SEQUENCE [LARGE SCALE GENOMIC DNA]</scope>
    <source>
        <strain evidence="8">NBRC 111756</strain>
    </source>
</reference>
<dbReference type="SMART" id="SM00421">
    <property type="entry name" value="HTH_LUXR"/>
    <property type="match status" value="1"/>
</dbReference>
<keyword evidence="3" id="KW-0804">Transcription</keyword>
<dbReference type="InterPro" id="IPR011006">
    <property type="entry name" value="CheY-like_superfamily"/>
</dbReference>
<keyword evidence="8" id="KW-1185">Reference proteome</keyword>
<evidence type="ECO:0000259" key="6">
    <source>
        <dbReference type="PROSITE" id="PS50110"/>
    </source>
</evidence>
<dbReference type="PANTHER" id="PTHR44688:SF16">
    <property type="entry name" value="DNA-BINDING TRANSCRIPTIONAL ACTIVATOR DEVR_DOSR"/>
    <property type="match status" value="1"/>
</dbReference>
<dbReference type="RefSeq" id="WP_379911254.1">
    <property type="nucleotide sequence ID" value="NZ_JBHSWE010000001.1"/>
</dbReference>
<sequence>MTLDQARVFVIDDEPDVREAMSMLIRSVGLQVETYGNALDFLNHYQLAWSGCIVADIRMPGMSGLELQEKLNAMGATIPMIFISGHADVPTAVRAIQEGAMDLLEKPFRDQLLLDKVQSAIRRDLERRTEAEARARLHRLYDTLTPREKEVMAEVVSGKMNKVIASDLHLSTRTVELHRANLMDKLQVHSVAELVRLAQALEEDG</sequence>
<dbReference type="SUPFAM" id="SSF46894">
    <property type="entry name" value="C-terminal effector domain of the bipartite response regulators"/>
    <property type="match status" value="1"/>
</dbReference>
<dbReference type="InterPro" id="IPR016032">
    <property type="entry name" value="Sig_transdc_resp-reg_C-effctor"/>
</dbReference>
<dbReference type="CDD" id="cd06170">
    <property type="entry name" value="LuxR_C_like"/>
    <property type="match status" value="1"/>
</dbReference>
<keyword evidence="1" id="KW-0805">Transcription regulation</keyword>
<dbReference type="CDD" id="cd17537">
    <property type="entry name" value="REC_FixJ"/>
    <property type="match status" value="1"/>
</dbReference>
<comment type="caution">
    <text evidence="7">The sequence shown here is derived from an EMBL/GenBank/DDBJ whole genome shotgun (WGS) entry which is preliminary data.</text>
</comment>
<dbReference type="Pfam" id="PF00072">
    <property type="entry name" value="Response_reg"/>
    <property type="match status" value="1"/>
</dbReference>
<evidence type="ECO:0000313" key="7">
    <source>
        <dbReference type="EMBL" id="MFC6672839.1"/>
    </source>
</evidence>
<keyword evidence="2" id="KW-0238">DNA-binding</keyword>
<evidence type="ECO:0000259" key="5">
    <source>
        <dbReference type="PROSITE" id="PS50043"/>
    </source>
</evidence>
<name>A0ABW2A6B0_9GAMM</name>
<dbReference type="InterPro" id="IPR000792">
    <property type="entry name" value="Tscrpt_reg_LuxR_C"/>
</dbReference>
<accession>A0ABW2A6B0</accession>
<dbReference type="InterPro" id="IPR001789">
    <property type="entry name" value="Sig_transdc_resp-reg_receiver"/>
</dbReference>
<dbReference type="PROSITE" id="PS50043">
    <property type="entry name" value="HTH_LUXR_2"/>
    <property type="match status" value="1"/>
</dbReference>
<dbReference type="PROSITE" id="PS50110">
    <property type="entry name" value="RESPONSE_REGULATORY"/>
    <property type="match status" value="1"/>
</dbReference>
<dbReference type="Proteomes" id="UP001596422">
    <property type="component" value="Unassembled WGS sequence"/>
</dbReference>
<protein>
    <submittedName>
        <fullName evidence="7">Response regulator transcription factor</fullName>
    </submittedName>
</protein>
<proteinExistence type="predicted"/>
<dbReference type="Gene3D" id="1.10.10.10">
    <property type="entry name" value="Winged helix-like DNA-binding domain superfamily/Winged helix DNA-binding domain"/>
    <property type="match status" value="1"/>
</dbReference>
<keyword evidence="4" id="KW-0597">Phosphoprotein</keyword>
<gene>
    <name evidence="7" type="ORF">ACFQDL_24225</name>
</gene>
<evidence type="ECO:0000256" key="1">
    <source>
        <dbReference type="ARBA" id="ARBA00023015"/>
    </source>
</evidence>
<dbReference type="Gene3D" id="3.40.50.2300">
    <property type="match status" value="1"/>
</dbReference>
<dbReference type="PROSITE" id="PS00622">
    <property type="entry name" value="HTH_LUXR_1"/>
    <property type="match status" value="1"/>
</dbReference>
<evidence type="ECO:0000313" key="8">
    <source>
        <dbReference type="Proteomes" id="UP001596422"/>
    </source>
</evidence>
<dbReference type="SMART" id="SM00448">
    <property type="entry name" value="REC"/>
    <property type="match status" value="1"/>
</dbReference>